<dbReference type="EMBL" id="CP029287">
    <property type="protein sequence ID" value="AWR99764.1"/>
    <property type="molecule type" value="Genomic_DNA"/>
</dbReference>
<dbReference type="GeneID" id="36835426"/>
<dbReference type="Proteomes" id="UP000247586">
    <property type="component" value="Chromosome"/>
</dbReference>
<gene>
    <name evidence="2" type="ORF">DFR87_08750</name>
</gene>
<dbReference type="RefSeq" id="WP_054836331.1">
    <property type="nucleotide sequence ID" value="NZ_BBBA01000003.1"/>
</dbReference>
<dbReference type="Pfam" id="PF01883">
    <property type="entry name" value="FeS_assembly_P"/>
    <property type="match status" value="1"/>
</dbReference>
<dbReference type="Gene3D" id="3.30.300.130">
    <property type="entry name" value="Fe-S cluster assembly (FSCA)"/>
    <property type="match status" value="1"/>
</dbReference>
<dbReference type="InterPro" id="IPR052339">
    <property type="entry name" value="Fe-S_Maturation_MIP18"/>
</dbReference>
<feature type="domain" description="MIP18 family-like" evidence="1">
    <location>
        <begin position="15"/>
        <end position="83"/>
    </location>
</feature>
<dbReference type="PANTHER" id="PTHR42831:SF1">
    <property type="entry name" value="FE-S PROTEIN MATURATION AUXILIARY FACTOR YITW"/>
    <property type="match status" value="1"/>
</dbReference>
<dbReference type="PANTHER" id="PTHR42831">
    <property type="entry name" value="FE-S PROTEIN MATURATION AUXILIARY FACTOR YITW"/>
    <property type="match status" value="1"/>
</dbReference>
<dbReference type="AlphaFoldDB" id="A0A2U9IUS1"/>
<evidence type="ECO:0000313" key="2">
    <source>
        <dbReference type="EMBL" id="AWR99764.1"/>
    </source>
</evidence>
<dbReference type="OrthoDB" id="371709at2157"/>
<dbReference type="InterPro" id="IPR034904">
    <property type="entry name" value="FSCA_dom_sf"/>
</dbReference>
<organism evidence="2 3">
    <name type="scientific">Metallosphaera hakonensis JCM 8857 = DSM 7519</name>
    <dbReference type="NCBI Taxonomy" id="1293036"/>
    <lineage>
        <taxon>Archaea</taxon>
        <taxon>Thermoproteota</taxon>
        <taxon>Thermoprotei</taxon>
        <taxon>Sulfolobales</taxon>
        <taxon>Sulfolobaceae</taxon>
        <taxon>Metallosphaera</taxon>
    </lineage>
</organism>
<name>A0A2U9IUS1_9CREN</name>
<evidence type="ECO:0000259" key="1">
    <source>
        <dbReference type="Pfam" id="PF01883"/>
    </source>
</evidence>
<evidence type="ECO:0000313" key="3">
    <source>
        <dbReference type="Proteomes" id="UP000247586"/>
    </source>
</evidence>
<sequence length="138" mass="15820">MDSQTVNKEEWTRKLMEGLKEVYDPEIPVDIVNLGLIYDLKISDEGDVYIKLGLTAPGCPVVDDLVYTVQEVVKETVPARNVDVDIDMETQWSPLKMSAEGREKFKKLYGYDIVEMWIQTYGLPEDQGKTVSEEQRTQ</sequence>
<dbReference type="STRING" id="1293036.GCA_001315825_00835"/>
<keyword evidence="3" id="KW-1185">Reference proteome</keyword>
<dbReference type="InterPro" id="IPR002744">
    <property type="entry name" value="MIP18-like"/>
</dbReference>
<accession>A0A2U9IUS1</accession>
<reference evidence="2" key="1">
    <citation type="submission" date="2018-05" db="EMBL/GenBank/DDBJ databases">
        <title>Complete Genome Sequences of Extremely Thermoacidophilic, Metal-Mobilizing Type-Strain Members of the Archaeal Family Sulfolobaceae: Acidianus brierleyi DSM-1651T, Acidianus sulfidivorans DSM-18786T, Metallosphaera hakonensis DSM-7519T, and Metallosphaera prunae DSM-10039T.</title>
        <authorList>
            <person name="Counts J.A."/>
            <person name="Kelly R.M."/>
        </authorList>
    </citation>
    <scope>NUCLEOTIDE SEQUENCE [LARGE SCALE GENOMIC DNA]</scope>
    <source>
        <strain evidence="2">HO1-1</strain>
    </source>
</reference>
<dbReference type="SUPFAM" id="SSF117916">
    <property type="entry name" value="Fe-S cluster assembly (FSCA) domain-like"/>
    <property type="match status" value="1"/>
</dbReference>
<proteinExistence type="predicted"/>
<protein>
    <submittedName>
        <fullName evidence="2">DUF59 domain-containing protein</fullName>
    </submittedName>
</protein>
<dbReference type="KEGG" id="mhk:DFR87_08750"/>